<reference evidence="1" key="1">
    <citation type="submission" date="2021-08" db="EMBL/GenBank/DDBJ databases">
        <title>The first chromosome-level gecko genome reveals the dynamic sex chromosomes of Neotropical dwarf geckos (Sphaerodactylidae: Sphaerodactylus).</title>
        <authorList>
            <person name="Pinto B.J."/>
            <person name="Keating S.E."/>
            <person name="Gamble T."/>
        </authorList>
    </citation>
    <scope>NUCLEOTIDE SEQUENCE</scope>
    <source>
        <strain evidence="1">TG3544</strain>
    </source>
</reference>
<comment type="caution">
    <text evidence="1">The sequence shown here is derived from an EMBL/GenBank/DDBJ whole genome shotgun (WGS) entry which is preliminary data.</text>
</comment>
<proteinExistence type="predicted"/>
<dbReference type="EMBL" id="CM037624">
    <property type="protein sequence ID" value="KAH8010688.1"/>
    <property type="molecule type" value="Genomic_DNA"/>
</dbReference>
<evidence type="ECO:0000313" key="1">
    <source>
        <dbReference type="EMBL" id="KAH8010688.1"/>
    </source>
</evidence>
<organism evidence="1 2">
    <name type="scientific">Sphaerodactylus townsendi</name>
    <dbReference type="NCBI Taxonomy" id="933632"/>
    <lineage>
        <taxon>Eukaryota</taxon>
        <taxon>Metazoa</taxon>
        <taxon>Chordata</taxon>
        <taxon>Craniata</taxon>
        <taxon>Vertebrata</taxon>
        <taxon>Euteleostomi</taxon>
        <taxon>Lepidosauria</taxon>
        <taxon>Squamata</taxon>
        <taxon>Bifurcata</taxon>
        <taxon>Gekkota</taxon>
        <taxon>Sphaerodactylidae</taxon>
        <taxon>Sphaerodactylus</taxon>
    </lineage>
</organism>
<evidence type="ECO:0000313" key="2">
    <source>
        <dbReference type="Proteomes" id="UP000827872"/>
    </source>
</evidence>
<name>A0ACB8FV17_9SAUR</name>
<protein>
    <submittedName>
        <fullName evidence="1">Uncharacterized protein</fullName>
    </submittedName>
</protein>
<dbReference type="Proteomes" id="UP000827872">
    <property type="component" value="Linkage Group LG11"/>
</dbReference>
<accession>A0ACB8FV17</accession>
<sequence length="122" mass="13826">MSQHPTDVEDSFSTLPVGRSGRKRKAGGEEEMLLSCILLYCGDPPKEMTFVGFPNRPWSTSPDCFRSRKWYKGNLAVILQAHHICNLNWELCAWGGESQIHMTDTQDEDPEPDLCKAQVSLR</sequence>
<gene>
    <name evidence="1" type="ORF">K3G42_011278</name>
</gene>
<keyword evidence="2" id="KW-1185">Reference proteome</keyword>